<evidence type="ECO:0000256" key="1">
    <source>
        <dbReference type="SAM" id="Phobius"/>
    </source>
</evidence>
<reference evidence="2 3" key="1">
    <citation type="submission" date="2019-08" db="EMBL/GenBank/DDBJ databases">
        <title>Draft genome sequence of Ulvibacter marinus type strain NBRC 109484.</title>
        <authorList>
            <person name="Kawano K."/>
            <person name="Ushijima N."/>
            <person name="Kihara M."/>
            <person name="Itoh H."/>
        </authorList>
    </citation>
    <scope>NUCLEOTIDE SEQUENCE [LARGE SCALE GENOMIC DNA]</scope>
    <source>
        <strain evidence="2 3">NBRC 109484</strain>
    </source>
</reference>
<evidence type="ECO:0008006" key="4">
    <source>
        <dbReference type="Google" id="ProtNLM"/>
    </source>
</evidence>
<protein>
    <recommendedName>
        <fullName evidence="4">DUF748 domain-containing protein</fullName>
    </recommendedName>
</protein>
<comment type="caution">
    <text evidence="2">The sequence shown here is derived from an EMBL/GenBank/DDBJ whole genome shotgun (WGS) entry which is preliminary data.</text>
</comment>
<name>A0A5J4IS83_9FLAO</name>
<sequence>MLTLKTYMTIKKKRKAYKKKRYTFPIILLVLLIAARIYLPYYVKNYVNKVLADIPGYYGQVDNIGISLWRGAYQINGMYLNKIDANTQVPFLNFPENDISVEWKSLFKGEIVAEIEMNRPEVIYVFEDQQSTPEEGMANVDDWTKALTDLVPLEINHFEAHNGKLSFVQLSAEPNIDLSIEQLELTMENLRNVVEKNRVLPSPVKATGVSFGGGNVLLEGNMNIIKEVPDMDLAFSLQKSNASALNDLTSYYSGLDFENGTFEMYSEIAIADGYLKGYVKPLLRDTKLIGPEDGFLETLWEGFIGFFKFVLKNQSTDTVATLVPIEGDLNGVEAGVWPTVGNIFKNAWIKAFKGETNNSIEYKDAFKDNDSLTNKEKRQLKREERKAEREKDSAGFFKRLFDGDNTEDDDQLSN</sequence>
<keyword evidence="1" id="KW-0472">Membrane</keyword>
<dbReference type="EMBL" id="BKCG01000011">
    <property type="protein sequence ID" value="GER60835.1"/>
    <property type="molecule type" value="Genomic_DNA"/>
</dbReference>
<evidence type="ECO:0000313" key="3">
    <source>
        <dbReference type="Proteomes" id="UP000326509"/>
    </source>
</evidence>
<keyword evidence="3" id="KW-1185">Reference proteome</keyword>
<organism evidence="2 3">
    <name type="scientific">Patiriisocius marinus</name>
    <dbReference type="NCBI Taxonomy" id="1397112"/>
    <lineage>
        <taxon>Bacteria</taxon>
        <taxon>Pseudomonadati</taxon>
        <taxon>Bacteroidota</taxon>
        <taxon>Flavobacteriia</taxon>
        <taxon>Flavobacteriales</taxon>
        <taxon>Flavobacteriaceae</taxon>
        <taxon>Patiriisocius</taxon>
    </lineage>
</organism>
<gene>
    <name evidence="2" type="ORF">ULMA_29430</name>
</gene>
<keyword evidence="1" id="KW-1133">Transmembrane helix</keyword>
<feature type="transmembrane region" description="Helical" evidence="1">
    <location>
        <begin position="21"/>
        <end position="39"/>
    </location>
</feature>
<evidence type="ECO:0000313" key="2">
    <source>
        <dbReference type="EMBL" id="GER60835.1"/>
    </source>
</evidence>
<dbReference type="Proteomes" id="UP000326509">
    <property type="component" value="Unassembled WGS sequence"/>
</dbReference>
<dbReference type="AlphaFoldDB" id="A0A5J4IS83"/>
<proteinExistence type="predicted"/>
<accession>A0A5J4IS83</accession>
<keyword evidence="1" id="KW-0812">Transmembrane</keyword>